<evidence type="ECO:0000256" key="4">
    <source>
        <dbReference type="ARBA" id="ARBA00022723"/>
    </source>
</evidence>
<keyword evidence="7" id="KW-1185">Reference proteome</keyword>
<dbReference type="EMBL" id="CACVBM020001140">
    <property type="protein sequence ID" value="CAA7033936.1"/>
    <property type="molecule type" value="Genomic_DNA"/>
</dbReference>
<dbReference type="PANTHER" id="PTHR31009">
    <property type="entry name" value="S-ADENOSYL-L-METHIONINE:CARBOXYL METHYLTRANSFERASE FAMILY PROTEIN"/>
    <property type="match status" value="1"/>
</dbReference>
<keyword evidence="3" id="KW-0949">S-adenosyl-L-methionine</keyword>
<dbReference type="InterPro" id="IPR005299">
    <property type="entry name" value="MeTrfase_7"/>
</dbReference>
<dbReference type="GO" id="GO:0008168">
    <property type="term" value="F:methyltransferase activity"/>
    <property type="evidence" value="ECO:0007669"/>
    <property type="project" value="UniProtKB-KW"/>
</dbReference>
<organism evidence="6 7">
    <name type="scientific">Microthlaspi erraticum</name>
    <dbReference type="NCBI Taxonomy" id="1685480"/>
    <lineage>
        <taxon>Eukaryota</taxon>
        <taxon>Viridiplantae</taxon>
        <taxon>Streptophyta</taxon>
        <taxon>Embryophyta</taxon>
        <taxon>Tracheophyta</taxon>
        <taxon>Spermatophyta</taxon>
        <taxon>Magnoliopsida</taxon>
        <taxon>eudicotyledons</taxon>
        <taxon>Gunneridae</taxon>
        <taxon>Pentapetalae</taxon>
        <taxon>rosids</taxon>
        <taxon>malvids</taxon>
        <taxon>Brassicales</taxon>
        <taxon>Brassicaceae</taxon>
        <taxon>Coluteocarpeae</taxon>
        <taxon>Microthlaspi</taxon>
    </lineage>
</organism>
<dbReference type="SUPFAM" id="SSF53335">
    <property type="entry name" value="S-adenosyl-L-methionine-dependent methyltransferases"/>
    <property type="match status" value="1"/>
</dbReference>
<keyword evidence="4" id="KW-0479">Metal-binding</keyword>
<accession>A0A6D2IZ50</accession>
<evidence type="ECO:0000256" key="1">
    <source>
        <dbReference type="ARBA" id="ARBA00022603"/>
    </source>
</evidence>
<sequence>MDLIFIRANPSSRCDDEERSSKYPFVSALSMSGGDGDNSYSNNSLLQKRVLLRTDTVLVKNTKEMMKNLDFPKCIKVVDLGCSSGQNTFLAMSEIVNTINGLCKERNQTPPEIDCCLNDLPCNDFNTTFKFIASFNKKLTRQGSCFVSGVPGSFYSRLFPRKSLHFVHSIYSIHFLSKVPDGLEKNKMSVYITSSSPLSEYRAYLNQFQRDFTTFLKLRSEEMVSNGRMVLTLIGRNSIDDPLHRDCCHFWTLLSKSLRDLVFEGLVSASKVSSFKMPFYDPSKEEVKDMIRKEGSFAINDLETHGFDLSHSIEDYSSLQSNRVKAGQREASCIRAVTETMLVAHFGDAINIDTLFNKYALHVSQHASCRLKTTVSLVVSLIRK</sequence>
<keyword evidence="5" id="KW-0460">Magnesium</keyword>
<dbReference type="OrthoDB" id="1523883at2759"/>
<dbReference type="InterPro" id="IPR029063">
    <property type="entry name" value="SAM-dependent_MTases_sf"/>
</dbReference>
<evidence type="ECO:0000313" key="6">
    <source>
        <dbReference type="EMBL" id="CAA7033936.1"/>
    </source>
</evidence>
<dbReference type="Pfam" id="PF03492">
    <property type="entry name" value="Methyltransf_7"/>
    <property type="match status" value="1"/>
</dbReference>
<evidence type="ECO:0000256" key="5">
    <source>
        <dbReference type="ARBA" id="ARBA00022842"/>
    </source>
</evidence>
<dbReference type="GO" id="GO:0032259">
    <property type="term" value="P:methylation"/>
    <property type="evidence" value="ECO:0007669"/>
    <property type="project" value="UniProtKB-KW"/>
</dbReference>
<name>A0A6D2IZ50_9BRAS</name>
<dbReference type="GO" id="GO:0046872">
    <property type="term" value="F:metal ion binding"/>
    <property type="evidence" value="ECO:0007669"/>
    <property type="project" value="UniProtKB-KW"/>
</dbReference>
<dbReference type="Gene3D" id="3.40.50.150">
    <property type="entry name" value="Vaccinia Virus protein VP39"/>
    <property type="match status" value="1"/>
</dbReference>
<evidence type="ECO:0000256" key="3">
    <source>
        <dbReference type="ARBA" id="ARBA00022691"/>
    </source>
</evidence>
<comment type="caution">
    <text evidence="6">The sequence shown here is derived from an EMBL/GenBank/DDBJ whole genome shotgun (WGS) entry which is preliminary data.</text>
</comment>
<keyword evidence="2" id="KW-0808">Transferase</keyword>
<protein>
    <submittedName>
        <fullName evidence="6">Uncharacterized protein</fullName>
    </submittedName>
</protein>
<keyword evidence="1" id="KW-0489">Methyltransferase</keyword>
<dbReference type="Proteomes" id="UP000467841">
    <property type="component" value="Unassembled WGS sequence"/>
</dbReference>
<dbReference type="AlphaFoldDB" id="A0A6D2IZ50"/>
<proteinExistence type="predicted"/>
<dbReference type="Gene3D" id="1.10.1200.270">
    <property type="entry name" value="Methyltransferase, alpha-helical capping domain"/>
    <property type="match status" value="1"/>
</dbReference>
<evidence type="ECO:0000256" key="2">
    <source>
        <dbReference type="ARBA" id="ARBA00022679"/>
    </source>
</evidence>
<gene>
    <name evidence="6" type="ORF">MERR_LOCUS21171</name>
</gene>
<reference evidence="6" key="1">
    <citation type="submission" date="2020-01" db="EMBL/GenBank/DDBJ databases">
        <authorList>
            <person name="Mishra B."/>
        </authorList>
    </citation>
    <scope>NUCLEOTIDE SEQUENCE [LARGE SCALE GENOMIC DNA]</scope>
</reference>
<dbReference type="InterPro" id="IPR042086">
    <property type="entry name" value="MeTrfase_capping"/>
</dbReference>
<evidence type="ECO:0000313" key="7">
    <source>
        <dbReference type="Proteomes" id="UP000467841"/>
    </source>
</evidence>